<reference evidence="3" key="2">
    <citation type="submission" date="2022-09" db="EMBL/GenBank/DDBJ databases">
        <authorList>
            <person name="Sun Q."/>
            <person name="Ohkuma M."/>
        </authorList>
    </citation>
    <scope>NUCLEOTIDE SEQUENCE</scope>
    <source>
        <strain evidence="3">JCM 3093</strain>
    </source>
</reference>
<evidence type="ECO:0008006" key="5">
    <source>
        <dbReference type="Google" id="ProtNLM"/>
    </source>
</evidence>
<comment type="caution">
    <text evidence="3">The sequence shown here is derived from an EMBL/GenBank/DDBJ whole genome shotgun (WGS) entry which is preliminary data.</text>
</comment>
<protein>
    <recommendedName>
        <fullName evidence="5">DUF1349 domain-containing protein</fullName>
    </recommendedName>
</protein>
<reference evidence="3" key="1">
    <citation type="journal article" date="2014" name="Int. J. Syst. Evol. Microbiol.">
        <title>Complete genome sequence of Corynebacterium casei LMG S-19264T (=DSM 44701T), isolated from a smear-ripened cheese.</title>
        <authorList>
            <consortium name="US DOE Joint Genome Institute (JGI-PGF)"/>
            <person name="Walter F."/>
            <person name="Albersmeier A."/>
            <person name="Kalinowski J."/>
            <person name="Ruckert C."/>
        </authorList>
    </citation>
    <scope>NUCLEOTIDE SEQUENCE</scope>
    <source>
        <strain evidence="3">JCM 3093</strain>
    </source>
</reference>
<proteinExistence type="predicted"/>
<feature type="transmembrane region" description="Helical" evidence="2">
    <location>
        <begin position="401"/>
        <end position="425"/>
    </location>
</feature>
<evidence type="ECO:0000256" key="2">
    <source>
        <dbReference type="SAM" id="Phobius"/>
    </source>
</evidence>
<keyword evidence="2" id="KW-0812">Transmembrane</keyword>
<keyword evidence="2" id="KW-0472">Membrane</keyword>
<organism evidence="3 4">
    <name type="scientific">Planomonospora parontospora</name>
    <dbReference type="NCBI Taxonomy" id="58119"/>
    <lineage>
        <taxon>Bacteria</taxon>
        <taxon>Bacillati</taxon>
        <taxon>Actinomycetota</taxon>
        <taxon>Actinomycetes</taxon>
        <taxon>Streptosporangiales</taxon>
        <taxon>Streptosporangiaceae</taxon>
        <taxon>Planomonospora</taxon>
    </lineage>
</organism>
<feature type="transmembrane region" description="Helical" evidence="2">
    <location>
        <begin position="314"/>
        <end position="334"/>
    </location>
</feature>
<keyword evidence="2" id="KW-1133">Transmembrane helix</keyword>
<sequence>MPGRGAMTGASTRSGTGDPVRSLRTAWTGFRRARGRVAATAAGALAVVLLGLASAAGSHTSCSAGAVEVACPALPVGPGGEAVEDKFFFVHRALTGDGGITARVTSLTGVIRKPDAVPGVRNVVAGVVPWAKAGVMVKESIEQGSSYAAVMVTGAHGVRMQHDFTHDVAGRPGGVSEGSPRWLRLVRSGDTLIGYESADGAHWSEVGTARLPGLQATVEIGLFAASPGDLTVTPGALGGSASRFSEATAAFDRVTLEGGTAGGEWREDDVGVTGEPGGSPHHPGRTSESGGAFSVTGNGDIAPSTGGQTLERTLVGLPAGLIAVIVVAVMSATAEHRYGLGRTAPPARPRRGRVPAAGAAVVAAVAFAAGLAATAVTLTAGSRILRANGNQVLPVSWLTEVRVVVGTAALFAVAAVLSFALGVLFRRGTGAIPAAVALIVLPHLLATVSVLPDSAAQWLLRVTPAAGFAIQQSIPQYAHVLGHYAPSAGFYPLAPWAGLGVLTAWAAVALLGCGWLLRRRDV</sequence>
<feature type="transmembrane region" description="Helical" evidence="2">
    <location>
        <begin position="496"/>
        <end position="517"/>
    </location>
</feature>
<evidence type="ECO:0000256" key="1">
    <source>
        <dbReference type="SAM" id="MobiDB-lite"/>
    </source>
</evidence>
<feature type="transmembrane region" description="Helical" evidence="2">
    <location>
        <begin position="432"/>
        <end position="451"/>
    </location>
</feature>
<feature type="region of interest" description="Disordered" evidence="1">
    <location>
        <begin position="259"/>
        <end position="305"/>
    </location>
</feature>
<name>A0AA37F878_9ACTN</name>
<dbReference type="EMBL" id="BMQD01000047">
    <property type="protein sequence ID" value="GGK99276.1"/>
    <property type="molecule type" value="Genomic_DNA"/>
</dbReference>
<evidence type="ECO:0000313" key="4">
    <source>
        <dbReference type="Proteomes" id="UP000627984"/>
    </source>
</evidence>
<dbReference type="Proteomes" id="UP000627984">
    <property type="component" value="Unassembled WGS sequence"/>
</dbReference>
<dbReference type="Gene3D" id="2.60.120.200">
    <property type="match status" value="1"/>
</dbReference>
<evidence type="ECO:0000313" key="3">
    <source>
        <dbReference type="EMBL" id="GGK99276.1"/>
    </source>
</evidence>
<accession>A0AA37F878</accession>
<feature type="region of interest" description="Disordered" evidence="1">
    <location>
        <begin position="1"/>
        <end position="21"/>
    </location>
</feature>
<dbReference type="AlphaFoldDB" id="A0AA37F878"/>
<feature type="transmembrane region" description="Helical" evidence="2">
    <location>
        <begin position="354"/>
        <end position="381"/>
    </location>
</feature>
<gene>
    <name evidence="3" type="ORF">GCM10010126_68440</name>
</gene>